<keyword evidence="1" id="KW-0732">Signal</keyword>
<proteinExistence type="predicted"/>
<feature type="signal peptide" evidence="1">
    <location>
        <begin position="1"/>
        <end position="21"/>
    </location>
</feature>
<dbReference type="EMBL" id="VSWC01000067">
    <property type="protein sequence ID" value="KAA1096810.1"/>
    <property type="molecule type" value="Genomic_DNA"/>
</dbReference>
<protein>
    <submittedName>
        <fullName evidence="2">Uncharacterized protein</fullName>
    </submittedName>
</protein>
<feature type="chain" id="PRO_5036137681" evidence="1">
    <location>
        <begin position="22"/>
        <end position="132"/>
    </location>
</feature>
<comment type="caution">
    <text evidence="2">The sequence shown here is derived from an EMBL/GenBank/DDBJ whole genome shotgun (WGS) entry which is preliminary data.</text>
</comment>
<name>A0A5B0P880_PUCGR</name>
<organism evidence="2 4">
    <name type="scientific">Puccinia graminis f. sp. tritici</name>
    <dbReference type="NCBI Taxonomy" id="56615"/>
    <lineage>
        <taxon>Eukaryota</taxon>
        <taxon>Fungi</taxon>
        <taxon>Dikarya</taxon>
        <taxon>Basidiomycota</taxon>
        <taxon>Pucciniomycotina</taxon>
        <taxon>Pucciniomycetes</taxon>
        <taxon>Pucciniales</taxon>
        <taxon>Pucciniaceae</taxon>
        <taxon>Puccinia</taxon>
    </lineage>
</organism>
<evidence type="ECO:0000313" key="2">
    <source>
        <dbReference type="EMBL" id="KAA1096810.1"/>
    </source>
</evidence>
<evidence type="ECO:0000313" key="3">
    <source>
        <dbReference type="EMBL" id="KAA1108052.1"/>
    </source>
</evidence>
<sequence>MKLFAILALTLALSGVYNVNCVTIVKCTNCKTQTAYEIATMQKTGTTCGAKLEGGGICQASRTKNYYECNKPKCRMAVYVNVRTGVRASKDRTPEDDAKEGCEHDHRIVVRKPGSSDPVLYSLFPENPGLHR</sequence>
<accession>A0A5B0P880</accession>
<evidence type="ECO:0000256" key="1">
    <source>
        <dbReference type="SAM" id="SignalP"/>
    </source>
</evidence>
<gene>
    <name evidence="2" type="ORF">PGT21_029207</name>
    <name evidence="3" type="ORF">PGTUg99_026943</name>
</gene>
<keyword evidence="4" id="KW-1185">Reference proteome</keyword>
<evidence type="ECO:0000313" key="5">
    <source>
        <dbReference type="Proteomes" id="UP000325313"/>
    </source>
</evidence>
<dbReference type="AlphaFoldDB" id="A0A5B0P880"/>
<dbReference type="EMBL" id="VDEP01000306">
    <property type="protein sequence ID" value="KAA1108052.1"/>
    <property type="molecule type" value="Genomic_DNA"/>
</dbReference>
<evidence type="ECO:0000313" key="4">
    <source>
        <dbReference type="Proteomes" id="UP000324748"/>
    </source>
</evidence>
<dbReference type="Proteomes" id="UP000325313">
    <property type="component" value="Unassembled WGS sequence"/>
</dbReference>
<dbReference type="Proteomes" id="UP000324748">
    <property type="component" value="Unassembled WGS sequence"/>
</dbReference>
<reference evidence="4 5" key="1">
    <citation type="submission" date="2019-05" db="EMBL/GenBank/DDBJ databases">
        <title>Emergence of the Ug99 lineage of the wheat stem rust pathogen through somatic hybridization.</title>
        <authorList>
            <person name="Li F."/>
            <person name="Upadhyaya N.M."/>
            <person name="Sperschneider J."/>
            <person name="Matny O."/>
            <person name="Nguyen-Phuc H."/>
            <person name="Mago R."/>
            <person name="Raley C."/>
            <person name="Miller M.E."/>
            <person name="Silverstein K.A.T."/>
            <person name="Henningsen E."/>
            <person name="Hirsch C.D."/>
            <person name="Visser B."/>
            <person name="Pretorius Z.A."/>
            <person name="Steffenson B.J."/>
            <person name="Schwessinger B."/>
            <person name="Dodds P.N."/>
            <person name="Figueroa M."/>
        </authorList>
    </citation>
    <scope>NUCLEOTIDE SEQUENCE [LARGE SCALE GENOMIC DNA]</scope>
    <source>
        <strain evidence="2">21-0</strain>
        <strain evidence="3 5">Ug99</strain>
    </source>
</reference>